<feature type="transmembrane region" description="Helical" evidence="7">
    <location>
        <begin position="172"/>
        <end position="197"/>
    </location>
</feature>
<keyword evidence="6 7" id="KW-0472">Membrane</keyword>
<feature type="transmembrane region" description="Helical" evidence="7">
    <location>
        <begin position="93"/>
        <end position="113"/>
    </location>
</feature>
<feature type="domain" description="Prepilin peptidase A24 N-terminal" evidence="9">
    <location>
        <begin position="4"/>
        <end position="86"/>
    </location>
</feature>
<evidence type="ECO:0000313" key="11">
    <source>
        <dbReference type="Proteomes" id="UP001312865"/>
    </source>
</evidence>
<dbReference type="InterPro" id="IPR000045">
    <property type="entry name" value="Prepilin_IV_endopep_pep"/>
</dbReference>
<comment type="similarity">
    <text evidence="2">Belongs to the peptidase A24 family.</text>
</comment>
<gene>
    <name evidence="10" type="ORF">WAK64_01135</name>
</gene>
<evidence type="ECO:0000259" key="9">
    <source>
        <dbReference type="Pfam" id="PF06750"/>
    </source>
</evidence>
<feature type="transmembrane region" description="Helical" evidence="7">
    <location>
        <begin position="217"/>
        <end position="240"/>
    </location>
</feature>
<sequence>MIFLYGVLLGSFYNVVGWRVPMKKSIAKPRSSCENCGHKLVIWELIPIISYILLRGKCRQCKSNISSLYMITELLTGILFTLVLIHKGFSLEAIIGLTLVSLLVIITVSDILYMLIPNKVLLFFFALFLVERLFIPLIPWYDSIIGGTVAFALLLTIGVVSKGGMGGGDIKLFALLGFALGMKIVLLSFILATLLGAVGGMIGLRAGVFQKGKPIPFGPFIAVGTLLSYFYHEIIISWVFPY</sequence>
<dbReference type="Pfam" id="PF06750">
    <property type="entry name" value="A24_N_bact"/>
    <property type="match status" value="1"/>
</dbReference>
<evidence type="ECO:0000256" key="4">
    <source>
        <dbReference type="ARBA" id="ARBA00022692"/>
    </source>
</evidence>
<keyword evidence="5 7" id="KW-1133">Transmembrane helix</keyword>
<evidence type="ECO:0000256" key="1">
    <source>
        <dbReference type="ARBA" id="ARBA00004651"/>
    </source>
</evidence>
<protein>
    <submittedName>
        <fullName evidence="10">Prepilin peptidase</fullName>
    </submittedName>
</protein>
<evidence type="ECO:0000313" key="10">
    <source>
        <dbReference type="EMBL" id="MEI5905669.1"/>
    </source>
</evidence>
<comment type="subcellular location">
    <subcellularLocation>
        <location evidence="1">Cell membrane</location>
        <topology evidence="1">Multi-pass membrane protein</topology>
    </subcellularLocation>
</comment>
<evidence type="ECO:0000256" key="2">
    <source>
        <dbReference type="ARBA" id="ARBA00005801"/>
    </source>
</evidence>
<feature type="transmembrane region" description="Helical" evidence="7">
    <location>
        <begin position="120"/>
        <end position="138"/>
    </location>
</feature>
<feature type="transmembrane region" description="Helical" evidence="7">
    <location>
        <begin position="68"/>
        <end position="87"/>
    </location>
</feature>
<proteinExistence type="inferred from homology"/>
<dbReference type="Proteomes" id="UP001312865">
    <property type="component" value="Unassembled WGS sequence"/>
</dbReference>
<keyword evidence="4 7" id="KW-0812">Transmembrane</keyword>
<keyword evidence="3" id="KW-1003">Cell membrane</keyword>
<dbReference type="InterPro" id="IPR010627">
    <property type="entry name" value="Prepilin_pept_A24_N"/>
</dbReference>
<evidence type="ECO:0000256" key="6">
    <source>
        <dbReference type="ARBA" id="ARBA00023136"/>
    </source>
</evidence>
<organism evidence="10 11">
    <name type="scientific">Bacillus spongiae</name>
    <dbReference type="NCBI Taxonomy" id="2683610"/>
    <lineage>
        <taxon>Bacteria</taxon>
        <taxon>Bacillati</taxon>
        <taxon>Bacillota</taxon>
        <taxon>Bacilli</taxon>
        <taxon>Bacillales</taxon>
        <taxon>Bacillaceae</taxon>
        <taxon>Bacillus</taxon>
    </lineage>
</organism>
<reference evidence="10 11" key="1">
    <citation type="journal article" date="2018" name="J. Microbiol.">
        <title>Bacillus spongiae sp. nov., isolated from sponge of Jeju Island.</title>
        <authorList>
            <person name="Lee G.E."/>
            <person name="Im W.T."/>
            <person name="Park J.S."/>
        </authorList>
    </citation>
    <scope>NUCLEOTIDE SEQUENCE [LARGE SCALE GENOMIC DNA]</scope>
    <source>
        <strain evidence="10 11">135PIL107-10</strain>
    </source>
</reference>
<dbReference type="Gene3D" id="1.20.120.1220">
    <property type="match status" value="1"/>
</dbReference>
<dbReference type="EMBL" id="JBBAXC010000001">
    <property type="protein sequence ID" value="MEI5905669.1"/>
    <property type="molecule type" value="Genomic_DNA"/>
</dbReference>
<dbReference type="PANTHER" id="PTHR30487:SF0">
    <property type="entry name" value="PREPILIN LEADER PEPTIDASE_N-METHYLTRANSFERASE-RELATED"/>
    <property type="match status" value="1"/>
</dbReference>
<dbReference type="Pfam" id="PF01478">
    <property type="entry name" value="Peptidase_A24"/>
    <property type="match status" value="1"/>
</dbReference>
<evidence type="ECO:0000256" key="3">
    <source>
        <dbReference type="ARBA" id="ARBA00022475"/>
    </source>
</evidence>
<evidence type="ECO:0000256" key="5">
    <source>
        <dbReference type="ARBA" id="ARBA00022989"/>
    </source>
</evidence>
<keyword evidence="11" id="KW-1185">Reference proteome</keyword>
<feature type="domain" description="Prepilin type IV endopeptidase peptidase" evidence="8">
    <location>
        <begin position="98"/>
        <end position="199"/>
    </location>
</feature>
<comment type="caution">
    <text evidence="10">The sequence shown here is derived from an EMBL/GenBank/DDBJ whole genome shotgun (WGS) entry which is preliminary data.</text>
</comment>
<evidence type="ECO:0000256" key="7">
    <source>
        <dbReference type="SAM" id="Phobius"/>
    </source>
</evidence>
<accession>A0ABU8H911</accession>
<name>A0ABU8H911_9BACI</name>
<dbReference type="PANTHER" id="PTHR30487">
    <property type="entry name" value="TYPE 4 PREPILIN-LIKE PROTEINS LEADER PEPTIDE-PROCESSING ENZYME"/>
    <property type="match status" value="1"/>
</dbReference>
<feature type="transmembrane region" description="Helical" evidence="7">
    <location>
        <begin position="144"/>
        <end position="160"/>
    </location>
</feature>
<evidence type="ECO:0000259" key="8">
    <source>
        <dbReference type="Pfam" id="PF01478"/>
    </source>
</evidence>
<dbReference type="InterPro" id="IPR050882">
    <property type="entry name" value="Prepilin_peptidase/N-MTase"/>
</dbReference>